<dbReference type="AlphaFoldDB" id="A0A848HDD6"/>
<dbReference type="PANTHER" id="PTHR30203:SF24">
    <property type="entry name" value="BLR4935 PROTEIN"/>
    <property type="match status" value="1"/>
</dbReference>
<dbReference type="Gene3D" id="1.20.1600.10">
    <property type="entry name" value="Outer membrane efflux proteins (OEP)"/>
    <property type="match status" value="1"/>
</dbReference>
<proteinExistence type="predicted"/>
<accession>A0A848HDD6</accession>
<protein>
    <submittedName>
        <fullName evidence="1">TolC family protein</fullName>
    </submittedName>
</protein>
<sequence>MTNARTGQSVQFSRPGAETATVDGKVAQLLGKPLTADTAVQVALLNNKGLQASLAQLGIAEADLVQAGWMSNPSFSFGRMSGGHEVEIERAIMFDIVGLLTIPVRSKIEGRRFELAKLQAASDAVRHAAETRKAYFNAVAAQQTALYSDQVRASAEASAELAKRMAQAGNFSKLAQAREQAFYADATAQLARSRHNATVAREQLVRLMGLWGDNAALTLPDRLPDLPAAPGIGSNSEAQAMEQRLDIQLAKREAAMTASALGLSKATRFINVLHAGYTNSSTTDAPREDGYEIELELPLFDWGGSRVAKAEAIYMQSVHRTANAAIRARSEVREAYSAYRTSYDLARHYRDEVVPLRKKISDEMLLRYNGMLIGVFELLADARAQINSVNTSIEAQRDYWIAETDLQAAINGTGGAAMQMRAEASGDAPQAH</sequence>
<dbReference type="SUPFAM" id="SSF56954">
    <property type="entry name" value="Outer membrane efflux proteins (OEP)"/>
    <property type="match status" value="1"/>
</dbReference>
<comment type="caution">
    <text evidence="1">The sequence shown here is derived from an EMBL/GenBank/DDBJ whole genome shotgun (WGS) entry which is preliminary data.</text>
</comment>
<dbReference type="InterPro" id="IPR010131">
    <property type="entry name" value="MdtP/NodT-like"/>
</dbReference>
<dbReference type="EMBL" id="JABBGG010000001">
    <property type="protein sequence ID" value="NML59836.1"/>
    <property type="molecule type" value="Genomic_DNA"/>
</dbReference>
<evidence type="ECO:0000313" key="1">
    <source>
        <dbReference type="EMBL" id="NML59836.1"/>
    </source>
</evidence>
<organism evidence="1 2">
    <name type="scientific">Massilia polaris</name>
    <dbReference type="NCBI Taxonomy" id="2728846"/>
    <lineage>
        <taxon>Bacteria</taxon>
        <taxon>Pseudomonadati</taxon>
        <taxon>Pseudomonadota</taxon>
        <taxon>Betaproteobacteria</taxon>
        <taxon>Burkholderiales</taxon>
        <taxon>Oxalobacteraceae</taxon>
        <taxon>Telluria group</taxon>
        <taxon>Massilia</taxon>
    </lineage>
</organism>
<evidence type="ECO:0000313" key="2">
    <source>
        <dbReference type="Proteomes" id="UP000583752"/>
    </source>
</evidence>
<reference evidence="1 2" key="1">
    <citation type="submission" date="2020-04" db="EMBL/GenBank/DDBJ databases">
        <title>Massilia sp. RP-1-19 isolated from soil.</title>
        <authorList>
            <person name="Dahal R.H."/>
        </authorList>
    </citation>
    <scope>NUCLEOTIDE SEQUENCE [LARGE SCALE GENOMIC DNA]</scope>
    <source>
        <strain evidence="1 2">RP-1-19</strain>
    </source>
</reference>
<dbReference type="GO" id="GO:0015562">
    <property type="term" value="F:efflux transmembrane transporter activity"/>
    <property type="evidence" value="ECO:0007669"/>
    <property type="project" value="InterPro"/>
</dbReference>
<name>A0A848HDD6_9BURK</name>
<dbReference type="Proteomes" id="UP000583752">
    <property type="component" value="Unassembled WGS sequence"/>
</dbReference>
<dbReference type="PANTHER" id="PTHR30203">
    <property type="entry name" value="OUTER MEMBRANE CATION EFFLUX PROTEIN"/>
    <property type="match status" value="1"/>
</dbReference>
<keyword evidence="2" id="KW-1185">Reference proteome</keyword>
<gene>
    <name evidence="1" type="ORF">HHL21_01800</name>
</gene>